<dbReference type="InterPro" id="IPR005119">
    <property type="entry name" value="LysR_subst-bd"/>
</dbReference>
<keyword evidence="3" id="KW-0805">Transcription regulation</keyword>
<keyword evidence="4" id="KW-0238">DNA-binding</keyword>
<evidence type="ECO:0000256" key="5">
    <source>
        <dbReference type="ARBA" id="ARBA00023163"/>
    </source>
</evidence>
<dbReference type="Gene3D" id="3.40.190.290">
    <property type="match status" value="1"/>
</dbReference>
<dbReference type="InterPro" id="IPR000847">
    <property type="entry name" value="LysR_HTH_N"/>
</dbReference>
<dbReference type="GeneID" id="58002306"/>
<dbReference type="PANTHER" id="PTHR30579:SF2">
    <property type="entry name" value="HTH-TYPE TRANSCRIPTIONAL REGULATOR ARGP"/>
    <property type="match status" value="1"/>
</dbReference>
<keyword evidence="5" id="KW-0804">Transcription</keyword>
<reference evidence="8 9" key="1">
    <citation type="submission" date="2014-09" db="EMBL/GenBank/DDBJ databases">
        <title>A draft genome sequence for Xanthomonas axonopodis pv. vasculorum NCPPB 900.</title>
        <authorList>
            <person name="Harrison J."/>
            <person name="Studholme D.J."/>
        </authorList>
    </citation>
    <scope>NUCLEOTIDE SEQUENCE [LARGE SCALE GENOMIC DNA]</scope>
    <source>
        <strain evidence="8 9">NCPPB 900</strain>
    </source>
</reference>
<dbReference type="PROSITE" id="PS50931">
    <property type="entry name" value="HTH_LYSR"/>
    <property type="match status" value="1"/>
</dbReference>
<dbReference type="Proteomes" id="UP000028012">
    <property type="component" value="Unassembled WGS sequence"/>
</dbReference>
<dbReference type="NCBIfam" id="NF002964">
    <property type="entry name" value="PRK03635.1"/>
    <property type="match status" value="1"/>
</dbReference>
<accession>A0A098PVK9</accession>
<evidence type="ECO:0000256" key="1">
    <source>
        <dbReference type="ARBA" id="ARBA00009437"/>
    </source>
</evidence>
<dbReference type="InterPro" id="IPR036388">
    <property type="entry name" value="WH-like_DNA-bd_sf"/>
</dbReference>
<dbReference type="EMBL" id="JPHD02000122">
    <property type="protein sequence ID" value="KGE50648.1"/>
    <property type="molecule type" value="Genomic_DNA"/>
</dbReference>
<dbReference type="SUPFAM" id="SSF53850">
    <property type="entry name" value="Periplasmic binding protein-like II"/>
    <property type="match status" value="1"/>
</dbReference>
<name>A0A098PVK9_9XANT</name>
<dbReference type="InterPro" id="IPR050176">
    <property type="entry name" value="LTTR"/>
</dbReference>
<dbReference type="InterPro" id="IPR017685">
    <property type="entry name" value="ArgP"/>
</dbReference>
<evidence type="ECO:0000256" key="2">
    <source>
        <dbReference type="ARBA" id="ARBA00022491"/>
    </source>
</evidence>
<dbReference type="eggNOG" id="COG0583">
    <property type="taxonomic scope" value="Bacteria"/>
</dbReference>
<dbReference type="Gene3D" id="1.10.10.10">
    <property type="entry name" value="Winged helix-like DNA-binding domain superfamily/Winged helix DNA-binding domain"/>
    <property type="match status" value="1"/>
</dbReference>
<evidence type="ECO:0000256" key="6">
    <source>
        <dbReference type="ARBA" id="ARBA00074218"/>
    </source>
</evidence>
<comment type="caution">
    <text evidence="8">The sequence shown here is derived from an EMBL/GenBank/DDBJ whole genome shotgun (WGS) entry which is preliminary data.</text>
</comment>
<dbReference type="InterPro" id="IPR036390">
    <property type="entry name" value="WH_DNA-bd_sf"/>
</dbReference>
<dbReference type="Pfam" id="PF00126">
    <property type="entry name" value="HTH_1"/>
    <property type="match status" value="1"/>
</dbReference>
<dbReference type="STRING" id="325777.GW15_0219525"/>
<gene>
    <name evidence="8" type="ORF">GW15_0219525</name>
</gene>
<dbReference type="GO" id="GO:0003700">
    <property type="term" value="F:DNA-binding transcription factor activity"/>
    <property type="evidence" value="ECO:0007669"/>
    <property type="project" value="InterPro"/>
</dbReference>
<dbReference type="RefSeq" id="WP_042824968.1">
    <property type="nucleotide sequence ID" value="NZ_CP053649.1"/>
</dbReference>
<sequence>MDLLHPQLAAFAAVLDEGSFDAAAQRLALTPSAISQRIKALEDRLGQVLVMRTAPCRPTPAGERLLRRLKPMQVLEAEAIADFLPGDGIAGHPRTLAIAVNDDSLQTWFLQALSSLHQAHGFLFDVQMDDQDHTLELLRAGSVLGAVTSERAPLQSCNVQALGVMRYHAIASAAFVAAYFQDGFTADALGKAPMLVFNRKDALQARFVRRITRSRLSPPTHYLPTSTGFVEAAARGLGWCLAPEAMVLPAVRNKQVVITDSTHWLDVPLYWQYAAVRSNALQQLGQALREAAATSLRGSRQTLPPPI</sequence>
<organism evidence="8 9">
    <name type="scientific">Xanthomonas axonopodis pv. vasculorum</name>
    <dbReference type="NCBI Taxonomy" id="325777"/>
    <lineage>
        <taxon>Bacteria</taxon>
        <taxon>Pseudomonadati</taxon>
        <taxon>Pseudomonadota</taxon>
        <taxon>Gammaproteobacteria</taxon>
        <taxon>Lysobacterales</taxon>
        <taxon>Lysobacteraceae</taxon>
        <taxon>Xanthomonas</taxon>
    </lineage>
</organism>
<dbReference type="PANTHER" id="PTHR30579">
    <property type="entry name" value="TRANSCRIPTIONAL REGULATOR"/>
    <property type="match status" value="1"/>
</dbReference>
<feature type="domain" description="HTH lysR-type" evidence="7">
    <location>
        <begin position="1"/>
        <end position="59"/>
    </location>
</feature>
<protein>
    <recommendedName>
        <fullName evidence="6">HTH-type transcriptional regulator LysG</fullName>
    </recommendedName>
</protein>
<dbReference type="GO" id="GO:0003677">
    <property type="term" value="F:DNA binding"/>
    <property type="evidence" value="ECO:0007669"/>
    <property type="project" value="UniProtKB-KW"/>
</dbReference>
<evidence type="ECO:0000313" key="9">
    <source>
        <dbReference type="Proteomes" id="UP000028012"/>
    </source>
</evidence>
<evidence type="ECO:0000259" key="7">
    <source>
        <dbReference type="PROSITE" id="PS50931"/>
    </source>
</evidence>
<comment type="similarity">
    <text evidence="1">Belongs to the LysR transcriptional regulatory family.</text>
</comment>
<dbReference type="HOGENOM" id="CLU_063829_0_1_6"/>
<evidence type="ECO:0000256" key="3">
    <source>
        <dbReference type="ARBA" id="ARBA00023015"/>
    </source>
</evidence>
<keyword evidence="2" id="KW-0678">Repressor</keyword>
<dbReference type="SUPFAM" id="SSF46785">
    <property type="entry name" value="Winged helix' DNA-binding domain"/>
    <property type="match status" value="1"/>
</dbReference>
<dbReference type="NCBIfam" id="TIGR03298">
    <property type="entry name" value="argP"/>
    <property type="match status" value="1"/>
</dbReference>
<dbReference type="AlphaFoldDB" id="A0A098PVK9"/>
<dbReference type="NCBIfam" id="NF009888">
    <property type="entry name" value="PRK13348.1"/>
    <property type="match status" value="1"/>
</dbReference>
<evidence type="ECO:0000313" key="8">
    <source>
        <dbReference type="EMBL" id="KGE50648.1"/>
    </source>
</evidence>
<proteinExistence type="inferred from homology"/>
<dbReference type="Pfam" id="PF03466">
    <property type="entry name" value="LysR_substrate"/>
    <property type="match status" value="1"/>
</dbReference>
<evidence type="ECO:0000256" key="4">
    <source>
        <dbReference type="ARBA" id="ARBA00023125"/>
    </source>
</evidence>
<dbReference type="FunFam" id="1.10.10.10:FF:000456">
    <property type="entry name" value="LysR family transcriptional regulator ArgP"/>
    <property type="match status" value="1"/>
</dbReference>